<name>A0A2T1A1N2_9ACTN</name>
<dbReference type="EMBL" id="PVUE01000005">
    <property type="protein sequence ID" value="PRZ42520.1"/>
    <property type="molecule type" value="Genomic_DNA"/>
</dbReference>
<accession>A0A2T1A1N2</accession>
<dbReference type="OrthoDB" id="3256236at2"/>
<organism evidence="2 3">
    <name type="scientific">Antricoccus suffuscus</name>
    <dbReference type="NCBI Taxonomy" id="1629062"/>
    <lineage>
        <taxon>Bacteria</taxon>
        <taxon>Bacillati</taxon>
        <taxon>Actinomycetota</taxon>
        <taxon>Actinomycetes</taxon>
        <taxon>Geodermatophilales</taxon>
        <taxon>Antricoccaceae</taxon>
        <taxon>Antricoccus</taxon>
    </lineage>
</organism>
<protein>
    <submittedName>
        <fullName evidence="2">RES domain-containing protein</fullName>
    </submittedName>
</protein>
<evidence type="ECO:0000313" key="2">
    <source>
        <dbReference type="EMBL" id="PRZ42520.1"/>
    </source>
</evidence>
<feature type="domain" description="RES" evidence="1">
    <location>
        <begin position="27"/>
        <end position="186"/>
    </location>
</feature>
<sequence length="212" mass="23344">MAKLPAPPSVDELRQNEPKFYQLEGVLWRIHFLTAAHPSVWDGFRYFGPLPSGRFDPQPAGAAAISSEGVAYVARDIATALAEVFQVGGSMSRRRTINTVRRSPYLTGFTVTRPMTLLDLTEVWPVSIGASHAINTGRKDVTRAWARAFREAWPDSDGLYYSSSMTGRPCATLFNPARSALPVAPDLSRGLRDDALYRTIRAAALEIGYDVI</sequence>
<evidence type="ECO:0000313" key="3">
    <source>
        <dbReference type="Proteomes" id="UP000237752"/>
    </source>
</evidence>
<dbReference type="Proteomes" id="UP000237752">
    <property type="component" value="Unassembled WGS sequence"/>
</dbReference>
<dbReference type="RefSeq" id="WP_106348555.1">
    <property type="nucleotide sequence ID" value="NZ_PVUE01000005.1"/>
</dbReference>
<comment type="caution">
    <text evidence="2">The sequence shown here is derived from an EMBL/GenBank/DDBJ whole genome shotgun (WGS) entry which is preliminary data.</text>
</comment>
<dbReference type="AlphaFoldDB" id="A0A2T1A1N2"/>
<dbReference type="Pfam" id="PF08808">
    <property type="entry name" value="RES"/>
    <property type="match status" value="1"/>
</dbReference>
<reference evidence="2 3" key="1">
    <citation type="submission" date="2018-03" db="EMBL/GenBank/DDBJ databases">
        <title>Genomic Encyclopedia of Archaeal and Bacterial Type Strains, Phase II (KMG-II): from individual species to whole genera.</title>
        <authorList>
            <person name="Goeker M."/>
        </authorList>
    </citation>
    <scope>NUCLEOTIDE SEQUENCE [LARGE SCALE GENOMIC DNA]</scope>
    <source>
        <strain evidence="2 3">DSM 100065</strain>
    </source>
</reference>
<keyword evidence="3" id="KW-1185">Reference proteome</keyword>
<evidence type="ECO:0000259" key="1">
    <source>
        <dbReference type="Pfam" id="PF08808"/>
    </source>
</evidence>
<proteinExistence type="predicted"/>
<gene>
    <name evidence="2" type="ORF">CLV47_105142</name>
</gene>
<dbReference type="InterPro" id="IPR014914">
    <property type="entry name" value="RES_dom"/>
</dbReference>